<dbReference type="InterPro" id="IPR047655">
    <property type="entry name" value="Transpos_IS630-like"/>
</dbReference>
<reference evidence="3 5" key="1">
    <citation type="submission" date="2013-07" db="EMBL/GenBank/DDBJ databases">
        <authorList>
            <person name="Genoscope - CEA"/>
        </authorList>
    </citation>
    <scope>NUCLEOTIDE SEQUENCE [LARGE SCALE GENOMIC DNA]</scope>
    <source>
        <strain evidence="3 5">G6</strain>
    </source>
</reference>
<dbReference type="Pfam" id="PF01710">
    <property type="entry name" value="HTH_Tnp_IS630"/>
    <property type="match status" value="1"/>
</dbReference>
<dbReference type="Gene3D" id="3.30.420.10">
    <property type="entry name" value="Ribonuclease H-like superfamily/Ribonuclease H"/>
    <property type="match status" value="1"/>
</dbReference>
<evidence type="ECO:0000313" key="3">
    <source>
        <dbReference type="EMBL" id="CDG20925.1"/>
    </source>
</evidence>
<feature type="domain" description="Tc1-like transposase DDE" evidence="2">
    <location>
        <begin position="128"/>
        <end position="262"/>
    </location>
</feature>
<dbReference type="NCBIfam" id="NF033545">
    <property type="entry name" value="transpos_IS630"/>
    <property type="match status" value="1"/>
</dbReference>
<dbReference type="KEGG" id="xpo:XPG1_2567"/>
<evidence type="ECO:0000259" key="1">
    <source>
        <dbReference type="Pfam" id="PF01710"/>
    </source>
</evidence>
<dbReference type="InterPro" id="IPR002622">
    <property type="entry name" value="Transposase_14"/>
</dbReference>
<dbReference type="Pfam" id="PF13358">
    <property type="entry name" value="DDE_3"/>
    <property type="match status" value="1"/>
</dbReference>
<gene>
    <name evidence="3" type="ORF">XPG1_1270</name>
    <name evidence="4" type="ORF">XPG1_2567</name>
</gene>
<dbReference type="RefSeq" id="WP_071825328.1">
    <property type="nucleotide sequence ID" value="NZ_FO704551.1"/>
</dbReference>
<dbReference type="HOGENOM" id="CLU_056788_1_4_6"/>
<accession>A0A068R474</accession>
<dbReference type="STRING" id="1354304.XPG1_1270"/>
<protein>
    <submittedName>
        <fullName evidence="3">Transposase</fullName>
    </submittedName>
</protein>
<feature type="domain" description="Transposase Synechocystis PCC 6803" evidence="1">
    <location>
        <begin position="1"/>
        <end position="108"/>
    </location>
</feature>
<dbReference type="PANTHER" id="PTHR46564">
    <property type="entry name" value="TRANSPOSASE"/>
    <property type="match status" value="1"/>
</dbReference>
<dbReference type="AlphaFoldDB" id="A0A068R474"/>
<dbReference type="EMBL" id="FO704551">
    <property type="protein sequence ID" value="CDG20925.1"/>
    <property type="molecule type" value="Genomic_DNA"/>
</dbReference>
<evidence type="ECO:0000313" key="4">
    <source>
        <dbReference type="EMBL" id="CDG22219.1"/>
    </source>
</evidence>
<evidence type="ECO:0000259" key="2">
    <source>
        <dbReference type="Pfam" id="PF13358"/>
    </source>
</evidence>
<organism evidence="3 5">
    <name type="scientific">Xenorhabdus poinarii G6</name>
    <dbReference type="NCBI Taxonomy" id="1354304"/>
    <lineage>
        <taxon>Bacteria</taxon>
        <taxon>Pseudomonadati</taxon>
        <taxon>Pseudomonadota</taxon>
        <taxon>Gammaproteobacteria</taxon>
        <taxon>Enterobacterales</taxon>
        <taxon>Morganellaceae</taxon>
        <taxon>Xenorhabdus</taxon>
    </lineage>
</organism>
<proteinExistence type="predicted"/>
<dbReference type="InterPro" id="IPR038717">
    <property type="entry name" value="Tc1-like_DDE_dom"/>
</dbReference>
<dbReference type="GO" id="GO:0003676">
    <property type="term" value="F:nucleic acid binding"/>
    <property type="evidence" value="ECO:0007669"/>
    <property type="project" value="InterPro"/>
</dbReference>
<dbReference type="EMBL" id="FO704551">
    <property type="protein sequence ID" value="CDG22219.1"/>
    <property type="molecule type" value="Genomic_DNA"/>
</dbReference>
<dbReference type="InterPro" id="IPR036397">
    <property type="entry name" value="RNaseH_sf"/>
</dbReference>
<dbReference type="PANTHER" id="PTHR46564:SF1">
    <property type="entry name" value="TRANSPOSASE"/>
    <property type="match status" value="1"/>
</dbReference>
<name>A0A068R474_9GAMM</name>
<evidence type="ECO:0000313" key="5">
    <source>
        <dbReference type="Proteomes" id="UP000032735"/>
    </source>
</evidence>
<dbReference type="KEGG" id="xpo:XPG1_1270"/>
<keyword evidence="5" id="KW-1185">Reference proteome</keyword>
<dbReference type="Proteomes" id="UP000032735">
    <property type="component" value="Chromosome"/>
</dbReference>
<sequence>MSYSLDFRKRVLAYKDKHSLTFEQTSAHFEISMRTLFRWCNKIEPCMTRDKPATKIPDEGLIADVQNFPDDYQWERAKRLGVSQSAIHYALKRLRITQKKTRQHPRADPQARQAFIERISDYEQTGRPLVYLDESGFAQSMPRKHGYSEKGLRCFGTHDWQAKGRINVIGAILENTFVTLSLFTENINADVFYAWMTQDLLPTLPHGAVIVMDNAPFHKRNDTTQAIADSRCQLEWLPAYSPDLNPIEHKWGGAKAIRRQKRGSVDELFTEHIKYVRLC</sequence>